<feature type="region of interest" description="Disordered" evidence="2">
    <location>
        <begin position="117"/>
        <end position="301"/>
    </location>
</feature>
<dbReference type="InterPro" id="IPR036465">
    <property type="entry name" value="vWFA_dom_sf"/>
</dbReference>
<dbReference type="Proteomes" id="UP000320176">
    <property type="component" value="Unassembled WGS sequence"/>
</dbReference>
<feature type="coiled-coil region" evidence="1">
    <location>
        <begin position="18"/>
        <end position="47"/>
    </location>
</feature>
<dbReference type="Gene3D" id="3.40.50.410">
    <property type="entry name" value="von Willebrand factor, type A domain"/>
    <property type="match status" value="1"/>
</dbReference>
<evidence type="ECO:0000313" key="4">
    <source>
        <dbReference type="Proteomes" id="UP000320176"/>
    </source>
</evidence>
<dbReference type="RefSeq" id="WP_146523656.1">
    <property type="nucleotide sequence ID" value="NZ_CP151726.1"/>
</dbReference>
<evidence type="ECO:0000256" key="1">
    <source>
        <dbReference type="SAM" id="Coils"/>
    </source>
</evidence>
<proteinExistence type="predicted"/>
<feature type="compositionally biased region" description="Low complexity" evidence="2">
    <location>
        <begin position="53"/>
        <end position="66"/>
    </location>
</feature>
<gene>
    <name evidence="3" type="ORF">Pla52n_67840</name>
</gene>
<protein>
    <recommendedName>
        <fullName evidence="5">VWFA domain-containing protein</fullName>
    </recommendedName>
</protein>
<feature type="region of interest" description="Disordered" evidence="2">
    <location>
        <begin position="51"/>
        <end position="101"/>
    </location>
</feature>
<name>A0A5C5ZQU5_9BACT</name>
<feature type="compositionally biased region" description="Basic and acidic residues" evidence="2">
    <location>
        <begin position="226"/>
        <end position="240"/>
    </location>
</feature>
<feature type="compositionally biased region" description="Basic and acidic residues" evidence="2">
    <location>
        <begin position="160"/>
        <end position="184"/>
    </location>
</feature>
<dbReference type="EMBL" id="SJPN01000022">
    <property type="protein sequence ID" value="TWT89445.1"/>
    <property type="molecule type" value="Genomic_DNA"/>
</dbReference>
<evidence type="ECO:0008006" key="5">
    <source>
        <dbReference type="Google" id="ProtNLM"/>
    </source>
</evidence>
<sequence length="598" mass="65390">MDDAARQNEPALSDLQRLRSLELELVKTRNEAKVARLEARAAELELLIRQFLPPSTSETTPPSTESQSAELRAIHQAETQVPPAPKSPQPSSETAAEPILTRQTLAKVLSAMAEQYTPSAKTAVAPSAPSPFTPTELTGEAPSLSPSPRFDSWDSIRTATSEKTKSHDRRAPAESRADRDENHGRSATTPSEIHVRQDSPQPIRRPRMAALGIATDPVNDPDVDIQPDKLETNDEPKPVDSKPVVSKPVAARPTTLSFDFATRSDSASSDHTKHGPKPIADSESLSVDLEESSDEPRKKPRPAAWMASLIAHIGILLLAAAFTLSNPAPKDQVALTASATEPDEPVMETFAIETEEIQPEVSEPTPSETQYEISEVGQMAITEFKPSEIVGPPAPPMQSMLASSSASAAAMSMKSDSESTMQFCGVEGGGNHFVYLVDSSSSMGSAFESARSELLHSISQLKPDQRFYVVFFDIEPDYMRLTNASEDETRSLKASPENKQALERWAMTIKKDRGRAPYDPLKFAIELRPDVIFLLSDGEFPQGIEDLLQEINRQDNLFGDDGPISIVHTIGYHSREGESRMKRIAKQNGGQYRHIAKP</sequence>
<dbReference type="OrthoDB" id="288124at2"/>
<keyword evidence="4" id="KW-1185">Reference proteome</keyword>
<keyword evidence="1" id="KW-0175">Coiled coil</keyword>
<reference evidence="3 4" key="1">
    <citation type="submission" date="2019-02" db="EMBL/GenBank/DDBJ databases">
        <title>Deep-cultivation of Planctomycetes and their phenomic and genomic characterization uncovers novel biology.</title>
        <authorList>
            <person name="Wiegand S."/>
            <person name="Jogler M."/>
            <person name="Boedeker C."/>
            <person name="Pinto D."/>
            <person name="Vollmers J."/>
            <person name="Rivas-Marin E."/>
            <person name="Kohn T."/>
            <person name="Peeters S.H."/>
            <person name="Heuer A."/>
            <person name="Rast P."/>
            <person name="Oberbeckmann S."/>
            <person name="Bunk B."/>
            <person name="Jeske O."/>
            <person name="Meyerdierks A."/>
            <person name="Storesund J.E."/>
            <person name="Kallscheuer N."/>
            <person name="Luecker S."/>
            <person name="Lage O.M."/>
            <person name="Pohl T."/>
            <person name="Merkel B.J."/>
            <person name="Hornburger P."/>
            <person name="Mueller R.-W."/>
            <person name="Bruemmer F."/>
            <person name="Labrenz M."/>
            <person name="Spormann A.M."/>
            <person name="Op Den Camp H."/>
            <person name="Overmann J."/>
            <person name="Amann R."/>
            <person name="Jetten M.S.M."/>
            <person name="Mascher T."/>
            <person name="Medema M.H."/>
            <person name="Devos D.P."/>
            <person name="Kaster A.-K."/>
            <person name="Ovreas L."/>
            <person name="Rohde M."/>
            <person name="Galperin M.Y."/>
            <person name="Jogler C."/>
        </authorList>
    </citation>
    <scope>NUCLEOTIDE SEQUENCE [LARGE SCALE GENOMIC DNA]</scope>
    <source>
        <strain evidence="3 4">Pla52n</strain>
    </source>
</reference>
<comment type="caution">
    <text evidence="3">The sequence shown here is derived from an EMBL/GenBank/DDBJ whole genome shotgun (WGS) entry which is preliminary data.</text>
</comment>
<organism evidence="3 4">
    <name type="scientific">Stieleria varia</name>
    <dbReference type="NCBI Taxonomy" id="2528005"/>
    <lineage>
        <taxon>Bacteria</taxon>
        <taxon>Pseudomonadati</taxon>
        <taxon>Planctomycetota</taxon>
        <taxon>Planctomycetia</taxon>
        <taxon>Pirellulales</taxon>
        <taxon>Pirellulaceae</taxon>
        <taxon>Stieleria</taxon>
    </lineage>
</organism>
<evidence type="ECO:0000256" key="2">
    <source>
        <dbReference type="SAM" id="MobiDB-lite"/>
    </source>
</evidence>
<dbReference type="SUPFAM" id="SSF53300">
    <property type="entry name" value="vWA-like"/>
    <property type="match status" value="1"/>
</dbReference>
<evidence type="ECO:0000313" key="3">
    <source>
        <dbReference type="EMBL" id="TWT89445.1"/>
    </source>
</evidence>
<dbReference type="AlphaFoldDB" id="A0A5C5ZQU5"/>
<accession>A0A5C5ZQU5</accession>